<evidence type="ECO:0000313" key="2">
    <source>
        <dbReference type="Proteomes" id="UP000626109"/>
    </source>
</evidence>
<dbReference type="AlphaFoldDB" id="A0A813J0J3"/>
<dbReference type="Gene3D" id="3.40.50.150">
    <property type="entry name" value="Vaccinia Virus protein VP39"/>
    <property type="match status" value="1"/>
</dbReference>
<dbReference type="EMBL" id="CAJNNW010016300">
    <property type="protein sequence ID" value="CAE8658845.1"/>
    <property type="molecule type" value="Genomic_DNA"/>
</dbReference>
<feature type="non-terminal residue" evidence="1">
    <location>
        <position position="1"/>
    </location>
</feature>
<organism evidence="1 2">
    <name type="scientific">Polarella glacialis</name>
    <name type="common">Dinoflagellate</name>
    <dbReference type="NCBI Taxonomy" id="89957"/>
    <lineage>
        <taxon>Eukaryota</taxon>
        <taxon>Sar</taxon>
        <taxon>Alveolata</taxon>
        <taxon>Dinophyceae</taxon>
        <taxon>Suessiales</taxon>
        <taxon>Suessiaceae</taxon>
        <taxon>Polarella</taxon>
    </lineage>
</organism>
<comment type="caution">
    <text evidence="1">The sequence shown here is derived from an EMBL/GenBank/DDBJ whole genome shotgun (WGS) entry which is preliminary data.</text>
</comment>
<evidence type="ECO:0000313" key="1">
    <source>
        <dbReference type="EMBL" id="CAE8658845.1"/>
    </source>
</evidence>
<feature type="non-terminal residue" evidence="1">
    <location>
        <position position="116"/>
    </location>
</feature>
<reference evidence="1" key="1">
    <citation type="submission" date="2021-02" db="EMBL/GenBank/DDBJ databases">
        <authorList>
            <person name="Dougan E. K."/>
            <person name="Rhodes N."/>
            <person name="Thang M."/>
            <person name="Chan C."/>
        </authorList>
    </citation>
    <scope>NUCLEOTIDE SEQUENCE</scope>
</reference>
<protein>
    <submittedName>
        <fullName evidence="1">Uncharacterized protein</fullName>
    </submittedName>
</protein>
<dbReference type="Proteomes" id="UP000626109">
    <property type="component" value="Unassembled WGS sequence"/>
</dbReference>
<dbReference type="SUPFAM" id="SSF53335">
    <property type="entry name" value="S-adenosyl-L-methionine-dependent methyltransferases"/>
    <property type="match status" value="1"/>
</dbReference>
<gene>
    <name evidence="1" type="ORF">PGLA2088_LOCUS13596</name>
</gene>
<dbReference type="InterPro" id="IPR029063">
    <property type="entry name" value="SAM-dependent_MTases_sf"/>
</dbReference>
<name>A0A813J0J3_POLGL</name>
<sequence length="116" mass="12214">QLLALQLPSALRCQPLPSARLRSCSALPWSCRSRWTWLIGERAADSGSEGSCWQSLHAVGPVACRRVLELGAGFCGLPSRIAARTGASHALATDGVAEVLQQLERNVAGCGVEACT</sequence>
<proteinExistence type="predicted"/>
<accession>A0A813J0J3</accession>